<feature type="region of interest" description="Disordered" evidence="1">
    <location>
        <begin position="193"/>
        <end position="349"/>
    </location>
</feature>
<feature type="region of interest" description="Disordered" evidence="1">
    <location>
        <begin position="440"/>
        <end position="541"/>
    </location>
</feature>
<evidence type="ECO:0000256" key="1">
    <source>
        <dbReference type="SAM" id="MobiDB-lite"/>
    </source>
</evidence>
<feature type="region of interest" description="Disordered" evidence="1">
    <location>
        <begin position="41"/>
        <end position="91"/>
    </location>
</feature>
<feature type="compositionally biased region" description="Polar residues" evidence="1">
    <location>
        <begin position="243"/>
        <end position="266"/>
    </location>
</feature>
<accession>A0A8H3EE55</accession>
<evidence type="ECO:0000313" key="3">
    <source>
        <dbReference type="Proteomes" id="UP000664169"/>
    </source>
</evidence>
<organism evidence="2 3">
    <name type="scientific">Gomphillus americanus</name>
    <dbReference type="NCBI Taxonomy" id="1940652"/>
    <lineage>
        <taxon>Eukaryota</taxon>
        <taxon>Fungi</taxon>
        <taxon>Dikarya</taxon>
        <taxon>Ascomycota</taxon>
        <taxon>Pezizomycotina</taxon>
        <taxon>Lecanoromycetes</taxon>
        <taxon>OSLEUM clade</taxon>
        <taxon>Ostropomycetidae</taxon>
        <taxon>Ostropales</taxon>
        <taxon>Graphidaceae</taxon>
        <taxon>Gomphilloideae</taxon>
        <taxon>Gomphillus</taxon>
    </lineage>
</organism>
<proteinExistence type="predicted"/>
<protein>
    <submittedName>
        <fullName evidence="2">Uncharacterized protein</fullName>
    </submittedName>
</protein>
<feature type="region of interest" description="Disordered" evidence="1">
    <location>
        <begin position="1"/>
        <end position="27"/>
    </location>
</feature>
<feature type="compositionally biased region" description="Polar residues" evidence="1">
    <location>
        <begin position="286"/>
        <end position="296"/>
    </location>
</feature>
<dbReference type="AlphaFoldDB" id="A0A8H3EE55"/>
<dbReference type="EMBL" id="CAJPDQ010000001">
    <property type="protein sequence ID" value="CAF9903852.1"/>
    <property type="molecule type" value="Genomic_DNA"/>
</dbReference>
<feature type="region of interest" description="Disordered" evidence="1">
    <location>
        <begin position="107"/>
        <end position="172"/>
    </location>
</feature>
<feature type="compositionally biased region" description="Polar residues" evidence="1">
    <location>
        <begin position="499"/>
        <end position="520"/>
    </location>
</feature>
<dbReference type="Proteomes" id="UP000664169">
    <property type="component" value="Unassembled WGS sequence"/>
</dbReference>
<feature type="compositionally biased region" description="Polar residues" evidence="1">
    <location>
        <begin position="581"/>
        <end position="596"/>
    </location>
</feature>
<feature type="compositionally biased region" description="Basic and acidic residues" evidence="1">
    <location>
        <begin position="56"/>
        <end position="67"/>
    </location>
</feature>
<comment type="caution">
    <text evidence="2">The sequence shown here is derived from an EMBL/GenBank/DDBJ whole genome shotgun (WGS) entry which is preliminary data.</text>
</comment>
<name>A0A8H3EE55_9LECA</name>
<feature type="compositionally biased region" description="Low complexity" evidence="1">
    <location>
        <begin position="198"/>
        <end position="215"/>
    </location>
</feature>
<keyword evidence="3" id="KW-1185">Reference proteome</keyword>
<feature type="compositionally biased region" description="Polar residues" evidence="1">
    <location>
        <begin position="122"/>
        <end position="133"/>
    </location>
</feature>
<feature type="region of interest" description="Disordered" evidence="1">
    <location>
        <begin position="579"/>
        <end position="609"/>
    </location>
</feature>
<feature type="compositionally biased region" description="Polar residues" evidence="1">
    <location>
        <begin position="224"/>
        <end position="233"/>
    </location>
</feature>
<feature type="compositionally biased region" description="Basic and acidic residues" evidence="1">
    <location>
        <begin position="470"/>
        <end position="494"/>
    </location>
</feature>
<sequence length="609" mass="66866">MDQESSASSKPSPAPAGLNKASPYSKHVAGLVREGSVAKRVSQLEAKPSPKPVADLVREGSVAERVSRLQAKLSSPKTGPGAHLTELRNLNRPVTEVPLRHSISKSLLSPSNLSPLPETPIRRSNVTKSTLQEDSVDNRSLVRKLAGVFDDHQQQHDRTSRKTGEVDATKSTVRPVHDAGYILNRQSGLNTLPTLLKSGDSSTSSPQSSKSVISSRLIRDQKQSLESLNQLPRFTSEDARFKSPQNRLRSSPEPSKRTMSPSSGSAYSRILPFTSNPSIPSYIPKRQSQNFGTGETPSPRKLKSMIFTEEHRDENKSQTAPPPAAPPFPKPPPIFQSPRYQNDRYLRRRTFNTKSDESLRRDGTIRTSGTMTTQNSTSTLEDVFISPKQASKTYHGEPQAMTGDNDVVPPKNPHDIHNLDYTPSVMPRRFDYRQMLRNRHTRPTAVVPSQTHTLDNALDGSPKPRTGVPLDKKNVASRHVSDSTDRTDEAKGTDIDSLPNISSVISSGDWNNMQPLFSTNDEGKTSAEKPQQSDEVDTTHSEATCGLDNTVAFVDGTRSRVETEDNDSDSVYDAIKGLFAPNSTPESQVPQASLLSKGSPHSVHKDQVL</sequence>
<feature type="compositionally biased region" description="Pro residues" evidence="1">
    <location>
        <begin position="320"/>
        <end position="335"/>
    </location>
</feature>
<gene>
    <name evidence="2" type="ORF">GOMPHAMPRED_000580</name>
</gene>
<evidence type="ECO:0000313" key="2">
    <source>
        <dbReference type="EMBL" id="CAF9903852.1"/>
    </source>
</evidence>
<feature type="compositionally biased region" description="Basic and acidic residues" evidence="1">
    <location>
        <begin position="149"/>
        <end position="168"/>
    </location>
</feature>
<feature type="compositionally biased region" description="Low complexity" evidence="1">
    <location>
        <begin position="107"/>
        <end position="116"/>
    </location>
</feature>
<feature type="compositionally biased region" description="Low complexity" evidence="1">
    <location>
        <begin position="1"/>
        <end position="11"/>
    </location>
</feature>
<reference evidence="2" key="1">
    <citation type="submission" date="2021-03" db="EMBL/GenBank/DDBJ databases">
        <authorList>
            <person name="Tagirdzhanova G."/>
        </authorList>
    </citation>
    <scope>NUCLEOTIDE SEQUENCE</scope>
</reference>